<protein>
    <submittedName>
        <fullName evidence="2">Uncharacterized protein</fullName>
    </submittedName>
</protein>
<dbReference type="OrthoDB" id="3980365at2759"/>
<accession>A0A1D2V9M0</accession>
<dbReference type="EMBL" id="KV454493">
    <property type="protein sequence ID" value="ODV58324.1"/>
    <property type="molecule type" value="Genomic_DNA"/>
</dbReference>
<dbReference type="AlphaFoldDB" id="A0A1D2V9M0"/>
<sequence length="294" mass="34832">MDGRAIEILSFPEKVPNFPSDRNLKKPLLLKFITKLLNYSGYSVLVIYVLLFTVLKPILLNKLSLRKDYLGFVLKKLSIFNQRISKHFTILPNVSYKKYKNGELKCYVDSQLQTDDYETNNIYLLEQQEKEEQELREKESQKSKVKHVTFETGNQEEDSDYNNNSNNKVFNPYKSNLILKNNNDSNYNKRFLKLDKIKKTLQIYNSDLINYSNFNELNPFKFQLNDLKNNIDLIYYDQNNLFKIPKYIRSSLQNSSNSNEDYHIDDELKGKNLTKVITNQIREMKGMFLSGQYR</sequence>
<gene>
    <name evidence="2" type="ORF">ASCRUDRAFT_88434</name>
</gene>
<evidence type="ECO:0000313" key="2">
    <source>
        <dbReference type="EMBL" id="ODV58324.1"/>
    </source>
</evidence>
<dbReference type="Proteomes" id="UP000095038">
    <property type="component" value="Unassembled WGS sequence"/>
</dbReference>
<reference evidence="3" key="1">
    <citation type="submission" date="2016-05" db="EMBL/GenBank/DDBJ databases">
        <title>Comparative genomics of biotechnologically important yeasts.</title>
        <authorList>
            <consortium name="DOE Joint Genome Institute"/>
            <person name="Riley R."/>
            <person name="Haridas S."/>
            <person name="Wolfe K.H."/>
            <person name="Lopes M.R."/>
            <person name="Hittinger C.T."/>
            <person name="Goker M."/>
            <person name="Salamov A."/>
            <person name="Wisecaver J."/>
            <person name="Long T.M."/>
            <person name="Aerts A.L."/>
            <person name="Barry K."/>
            <person name="Choi C."/>
            <person name="Clum A."/>
            <person name="Coughlan A.Y."/>
            <person name="Deshpande S."/>
            <person name="Douglass A.P."/>
            <person name="Hanson S.J."/>
            <person name="Klenk H.-P."/>
            <person name="Labutti K."/>
            <person name="Lapidus A."/>
            <person name="Lindquist E."/>
            <person name="Lipzen A."/>
            <person name="Meier-Kolthoff J.P."/>
            <person name="Ohm R.A."/>
            <person name="Otillar R.P."/>
            <person name="Pangilinan J."/>
            <person name="Peng Y."/>
            <person name="Rokas A."/>
            <person name="Rosa C.A."/>
            <person name="Scheuner C."/>
            <person name="Sibirny A.A."/>
            <person name="Slot J.C."/>
            <person name="Stielow J.B."/>
            <person name="Sun H."/>
            <person name="Kurtzman C.P."/>
            <person name="Blackwell M."/>
            <person name="Grigoriev I.V."/>
            <person name="Jeffries T.W."/>
        </authorList>
    </citation>
    <scope>NUCLEOTIDE SEQUENCE [LARGE SCALE GENOMIC DNA]</scope>
    <source>
        <strain evidence="3">DSM 1968</strain>
    </source>
</reference>
<feature type="transmembrane region" description="Helical" evidence="1">
    <location>
        <begin position="39"/>
        <end position="59"/>
    </location>
</feature>
<dbReference type="InParanoid" id="A0A1D2V9M0"/>
<keyword evidence="1" id="KW-1133">Transmembrane helix</keyword>
<evidence type="ECO:0000256" key="1">
    <source>
        <dbReference type="SAM" id="Phobius"/>
    </source>
</evidence>
<dbReference type="RefSeq" id="XP_020044631.1">
    <property type="nucleotide sequence ID" value="XM_020194999.1"/>
</dbReference>
<keyword evidence="3" id="KW-1185">Reference proteome</keyword>
<organism evidence="2 3">
    <name type="scientific">Ascoidea rubescens DSM 1968</name>
    <dbReference type="NCBI Taxonomy" id="1344418"/>
    <lineage>
        <taxon>Eukaryota</taxon>
        <taxon>Fungi</taxon>
        <taxon>Dikarya</taxon>
        <taxon>Ascomycota</taxon>
        <taxon>Saccharomycotina</taxon>
        <taxon>Saccharomycetes</taxon>
        <taxon>Ascoideaceae</taxon>
        <taxon>Ascoidea</taxon>
    </lineage>
</organism>
<name>A0A1D2V9M0_9ASCO</name>
<keyword evidence="1" id="KW-0812">Transmembrane</keyword>
<dbReference type="GeneID" id="30968635"/>
<proteinExistence type="predicted"/>
<keyword evidence="1" id="KW-0472">Membrane</keyword>
<evidence type="ECO:0000313" key="3">
    <source>
        <dbReference type="Proteomes" id="UP000095038"/>
    </source>
</evidence>